<proteinExistence type="predicted"/>
<dbReference type="Proteomes" id="UP001283361">
    <property type="component" value="Unassembled WGS sequence"/>
</dbReference>
<gene>
    <name evidence="1" type="ORF">RRG08_024387</name>
</gene>
<accession>A0AAE0ZMN0</accession>
<reference evidence="1" key="1">
    <citation type="journal article" date="2023" name="G3 (Bethesda)">
        <title>A reference genome for the long-term kleptoplast-retaining sea slug Elysia crispata morphotype clarki.</title>
        <authorList>
            <person name="Eastman K.E."/>
            <person name="Pendleton A.L."/>
            <person name="Shaikh M.A."/>
            <person name="Suttiyut T."/>
            <person name="Ogas R."/>
            <person name="Tomko P."/>
            <person name="Gavelis G."/>
            <person name="Widhalm J.R."/>
            <person name="Wisecaver J.H."/>
        </authorList>
    </citation>
    <scope>NUCLEOTIDE SEQUENCE</scope>
    <source>
        <strain evidence="1">ECLA1</strain>
    </source>
</reference>
<protein>
    <submittedName>
        <fullName evidence="1">Uncharacterized protein</fullName>
    </submittedName>
</protein>
<organism evidence="1 2">
    <name type="scientific">Elysia crispata</name>
    <name type="common">lettuce slug</name>
    <dbReference type="NCBI Taxonomy" id="231223"/>
    <lineage>
        <taxon>Eukaryota</taxon>
        <taxon>Metazoa</taxon>
        <taxon>Spiralia</taxon>
        <taxon>Lophotrochozoa</taxon>
        <taxon>Mollusca</taxon>
        <taxon>Gastropoda</taxon>
        <taxon>Heterobranchia</taxon>
        <taxon>Euthyneura</taxon>
        <taxon>Panpulmonata</taxon>
        <taxon>Sacoglossa</taxon>
        <taxon>Placobranchoidea</taxon>
        <taxon>Plakobranchidae</taxon>
        <taxon>Elysia</taxon>
    </lineage>
</organism>
<sequence>MNKIGRKNSSGDKTLRLQYSRKLRVKSSKTGGAEDVIKKNQVSSIVGVYWQYKNYIRHRLPLSFHVRLSPRADTIVRDKAVCSAGDPDNISLWSMGAVFDSSFTLAELDPTPADTDQSREFLTNSGQSDRPDYLLVALKRLPKHSCDCRLLSVPLYSITGPPSAYTTAFINLVPQERMLSCMLILN</sequence>
<evidence type="ECO:0000313" key="1">
    <source>
        <dbReference type="EMBL" id="KAK3771312.1"/>
    </source>
</evidence>
<keyword evidence="2" id="KW-1185">Reference proteome</keyword>
<name>A0AAE0ZMN0_9GAST</name>
<dbReference type="EMBL" id="JAWDGP010003760">
    <property type="protein sequence ID" value="KAK3771312.1"/>
    <property type="molecule type" value="Genomic_DNA"/>
</dbReference>
<comment type="caution">
    <text evidence="1">The sequence shown here is derived from an EMBL/GenBank/DDBJ whole genome shotgun (WGS) entry which is preliminary data.</text>
</comment>
<evidence type="ECO:0000313" key="2">
    <source>
        <dbReference type="Proteomes" id="UP001283361"/>
    </source>
</evidence>
<dbReference type="AlphaFoldDB" id="A0AAE0ZMN0"/>